<dbReference type="InterPro" id="IPR032675">
    <property type="entry name" value="LRR_dom_sf"/>
</dbReference>
<dbReference type="InterPro" id="IPR053781">
    <property type="entry name" value="F-box_AtFBL13-like"/>
</dbReference>
<dbReference type="InterPro" id="IPR006566">
    <property type="entry name" value="FBD"/>
</dbReference>
<feature type="signal peptide" evidence="1">
    <location>
        <begin position="1"/>
        <end position="19"/>
    </location>
</feature>
<dbReference type="KEGG" id="qsa:O6P43_013747"/>
<dbReference type="InterPro" id="IPR001810">
    <property type="entry name" value="F-box_dom"/>
</dbReference>
<proteinExistence type="predicted"/>
<evidence type="ECO:0000313" key="3">
    <source>
        <dbReference type="EMBL" id="KAJ7963854.1"/>
    </source>
</evidence>
<dbReference type="Gene3D" id="3.80.10.10">
    <property type="entry name" value="Ribonuclease Inhibitor"/>
    <property type="match status" value="1"/>
</dbReference>
<dbReference type="CDD" id="cd22160">
    <property type="entry name" value="F-box_AtFBL13-like"/>
    <property type="match status" value="1"/>
</dbReference>
<evidence type="ECO:0000256" key="1">
    <source>
        <dbReference type="SAM" id="SignalP"/>
    </source>
</evidence>
<feature type="chain" id="PRO_5042022558" evidence="1">
    <location>
        <begin position="20"/>
        <end position="392"/>
    </location>
</feature>
<dbReference type="InterPro" id="IPR050232">
    <property type="entry name" value="FBL13/AtMIF1-like"/>
</dbReference>
<dbReference type="PANTHER" id="PTHR31900:SF34">
    <property type="entry name" value="EMB|CAB62440.1-RELATED"/>
    <property type="match status" value="1"/>
</dbReference>
<keyword evidence="1" id="KW-0732">Signal</keyword>
<dbReference type="SUPFAM" id="SSF52047">
    <property type="entry name" value="RNI-like"/>
    <property type="match status" value="1"/>
</dbReference>
<comment type="caution">
    <text evidence="3">The sequence shown here is derived from an EMBL/GenBank/DDBJ whole genome shotgun (WGS) entry which is preliminary data.</text>
</comment>
<organism evidence="3 4">
    <name type="scientific">Quillaja saponaria</name>
    <name type="common">Soap bark tree</name>
    <dbReference type="NCBI Taxonomy" id="32244"/>
    <lineage>
        <taxon>Eukaryota</taxon>
        <taxon>Viridiplantae</taxon>
        <taxon>Streptophyta</taxon>
        <taxon>Embryophyta</taxon>
        <taxon>Tracheophyta</taxon>
        <taxon>Spermatophyta</taxon>
        <taxon>Magnoliopsida</taxon>
        <taxon>eudicotyledons</taxon>
        <taxon>Gunneridae</taxon>
        <taxon>Pentapetalae</taxon>
        <taxon>rosids</taxon>
        <taxon>fabids</taxon>
        <taxon>Fabales</taxon>
        <taxon>Quillajaceae</taxon>
        <taxon>Quillaja</taxon>
    </lineage>
</organism>
<name>A0AAD7PQY6_QUISA</name>
<dbReference type="SUPFAM" id="SSF81383">
    <property type="entry name" value="F-box domain"/>
    <property type="match status" value="1"/>
</dbReference>
<dbReference type="InterPro" id="IPR036047">
    <property type="entry name" value="F-box-like_dom_sf"/>
</dbReference>
<evidence type="ECO:0000259" key="2">
    <source>
        <dbReference type="SMART" id="SM00579"/>
    </source>
</evidence>
<dbReference type="PANTHER" id="PTHR31900">
    <property type="entry name" value="F-BOX/RNI SUPERFAMILY PROTEIN-RELATED"/>
    <property type="match status" value="1"/>
</dbReference>
<protein>
    <submittedName>
        <fullName evidence="3">F-box protein</fullName>
    </submittedName>
</protein>
<accession>A0AAD7PQY6</accession>
<dbReference type="InterPro" id="IPR055357">
    <property type="entry name" value="LRR_At1g61320_AtMIF1"/>
</dbReference>
<evidence type="ECO:0000313" key="4">
    <source>
        <dbReference type="Proteomes" id="UP001163823"/>
    </source>
</evidence>
<dbReference type="SMART" id="SM00579">
    <property type="entry name" value="FBD"/>
    <property type="match status" value="1"/>
</dbReference>
<feature type="domain" description="FBD" evidence="2">
    <location>
        <begin position="319"/>
        <end position="392"/>
    </location>
</feature>
<dbReference type="AlphaFoldDB" id="A0AAD7PQY6"/>
<reference evidence="3" key="1">
    <citation type="journal article" date="2023" name="Science">
        <title>Elucidation of the pathway for biosynthesis of saponin adjuvants from the soapbark tree.</title>
        <authorList>
            <person name="Reed J."/>
            <person name="Orme A."/>
            <person name="El-Demerdash A."/>
            <person name="Owen C."/>
            <person name="Martin L.B.B."/>
            <person name="Misra R.C."/>
            <person name="Kikuchi S."/>
            <person name="Rejzek M."/>
            <person name="Martin A.C."/>
            <person name="Harkess A."/>
            <person name="Leebens-Mack J."/>
            <person name="Louveau T."/>
            <person name="Stephenson M.J."/>
            <person name="Osbourn A."/>
        </authorList>
    </citation>
    <scope>NUCLEOTIDE SEQUENCE</scope>
    <source>
        <strain evidence="3">S10</strain>
    </source>
</reference>
<gene>
    <name evidence="3" type="ORF">O6P43_013747</name>
</gene>
<dbReference type="Proteomes" id="UP001163823">
    <property type="component" value="Chromosome 6"/>
</dbReference>
<dbReference type="Pfam" id="PF00646">
    <property type="entry name" value="F-box"/>
    <property type="match status" value="1"/>
</dbReference>
<dbReference type="Pfam" id="PF08387">
    <property type="entry name" value="FBD"/>
    <property type="match status" value="1"/>
</dbReference>
<keyword evidence="4" id="KW-1185">Reference proteome</keyword>
<dbReference type="Pfam" id="PF23622">
    <property type="entry name" value="LRR_At1g61320_AtMIF1"/>
    <property type="match status" value="1"/>
</dbReference>
<sequence length="392" mass="46260">MLPDCILFLIISLLPFKDAARTCILSKRWCHVWRATKNLEFNENFFVKHNEPENDRAIQKQSFIDFMRQWLENYQEPVMDRFFLKFSSPENFWGNVEGWIAFAIQHNVKDLGLDFSDPTWDENNMDVQHVAQFDLPPFVYMLRTLESIHLFSCNFRMPDLINFSALKEVSFGWMELRAKIVKALFENCNMLERLSLKHCWNLDHFYLSGVKPRLKILVLDKCQFENEWVGIEAPNLRFFKYSGVVAAFDLEVGRNMEEADIDFGVEDEFNPFGQYLYNLLETLYTTRVLTVCSYTLQDYDFPFLFNPTEFWVHNVMVYSCLKSSLKVVEVKGFRGKKNEFFLLNYLIQCGRVMERMNINVSSEVDADENMELYKLWLQGAPRGSPSLQISIC</sequence>
<dbReference type="EMBL" id="JARAOO010000006">
    <property type="protein sequence ID" value="KAJ7963854.1"/>
    <property type="molecule type" value="Genomic_DNA"/>
</dbReference>